<dbReference type="InterPro" id="IPR036291">
    <property type="entry name" value="NAD(P)-bd_dom_sf"/>
</dbReference>
<dbReference type="OrthoDB" id="2102561at2759"/>
<dbReference type="Proteomes" id="UP000001876">
    <property type="component" value="Unassembled WGS sequence"/>
</dbReference>
<dbReference type="InterPro" id="IPR002347">
    <property type="entry name" value="SDR_fam"/>
</dbReference>
<dbReference type="PANTHER" id="PTHR44169">
    <property type="entry name" value="NADPH-DEPENDENT 1-ACYLDIHYDROXYACETONE PHOSPHATE REDUCTASE"/>
    <property type="match status" value="1"/>
</dbReference>
<evidence type="ECO:0000256" key="2">
    <source>
        <dbReference type="ARBA" id="ARBA00023002"/>
    </source>
</evidence>
<dbReference type="EMBL" id="GG663735">
    <property type="protein sequence ID" value="EEH60127.1"/>
    <property type="molecule type" value="Genomic_DNA"/>
</dbReference>
<name>C1MH17_MICPC</name>
<keyword evidence="4" id="KW-1185">Reference proteome</keyword>
<comment type="similarity">
    <text evidence="1">Belongs to the short-chain dehydrogenases/reductases (SDR) family.</text>
</comment>
<dbReference type="eggNOG" id="KOG1610">
    <property type="taxonomic scope" value="Eukaryota"/>
</dbReference>
<gene>
    <name evidence="3" type="ORF">MICPUCDRAFT_12977</name>
</gene>
<dbReference type="KEGG" id="mpp:MICPUCDRAFT_12977"/>
<organism evidence="4">
    <name type="scientific">Micromonas pusilla (strain CCMP1545)</name>
    <name type="common">Picoplanktonic green alga</name>
    <dbReference type="NCBI Taxonomy" id="564608"/>
    <lineage>
        <taxon>Eukaryota</taxon>
        <taxon>Viridiplantae</taxon>
        <taxon>Chlorophyta</taxon>
        <taxon>Mamiellophyceae</taxon>
        <taxon>Mamiellales</taxon>
        <taxon>Mamiellaceae</taxon>
        <taxon>Micromonas</taxon>
    </lineage>
</organism>
<proteinExistence type="inferred from homology"/>
<evidence type="ECO:0000256" key="1">
    <source>
        <dbReference type="ARBA" id="ARBA00006484"/>
    </source>
</evidence>
<reference evidence="3 4" key="1">
    <citation type="journal article" date="2009" name="Science">
        <title>Green evolution and dynamic adaptations revealed by genomes of the marine picoeukaryotes Micromonas.</title>
        <authorList>
            <person name="Worden A.Z."/>
            <person name="Lee J.H."/>
            <person name="Mock T."/>
            <person name="Rouze P."/>
            <person name="Simmons M.P."/>
            <person name="Aerts A.L."/>
            <person name="Allen A.E."/>
            <person name="Cuvelier M.L."/>
            <person name="Derelle E."/>
            <person name="Everett M.V."/>
            <person name="Foulon E."/>
            <person name="Grimwood J."/>
            <person name="Gundlach H."/>
            <person name="Henrissat B."/>
            <person name="Napoli C."/>
            <person name="McDonald S.M."/>
            <person name="Parker M.S."/>
            <person name="Rombauts S."/>
            <person name="Salamov A."/>
            <person name="Von Dassow P."/>
            <person name="Badger J.H."/>
            <person name="Coutinho P.M."/>
            <person name="Demir E."/>
            <person name="Dubchak I."/>
            <person name="Gentemann C."/>
            <person name="Eikrem W."/>
            <person name="Gready J.E."/>
            <person name="John U."/>
            <person name="Lanier W."/>
            <person name="Lindquist E.A."/>
            <person name="Lucas S."/>
            <person name="Mayer K.F."/>
            <person name="Moreau H."/>
            <person name="Not F."/>
            <person name="Otillar R."/>
            <person name="Panaud O."/>
            <person name="Pangilinan J."/>
            <person name="Paulsen I."/>
            <person name="Piegu B."/>
            <person name="Poliakov A."/>
            <person name="Robbens S."/>
            <person name="Schmutz J."/>
            <person name="Toulza E."/>
            <person name="Wyss T."/>
            <person name="Zelensky A."/>
            <person name="Zhou K."/>
            <person name="Armbrust E.V."/>
            <person name="Bhattacharya D."/>
            <person name="Goodenough U.W."/>
            <person name="Van de Peer Y."/>
            <person name="Grigoriev I.V."/>
        </authorList>
    </citation>
    <scope>NUCLEOTIDE SEQUENCE [LARGE SCALE GENOMIC DNA]</scope>
    <source>
        <strain evidence="3 4">CCMP1545</strain>
    </source>
</reference>
<dbReference type="Gene3D" id="3.40.50.720">
    <property type="entry name" value="NAD(P)-binding Rossmann-like Domain"/>
    <property type="match status" value="1"/>
</dbReference>
<dbReference type="GeneID" id="9680479"/>
<dbReference type="PRINTS" id="PR00081">
    <property type="entry name" value="GDHRDH"/>
</dbReference>
<evidence type="ECO:0000313" key="4">
    <source>
        <dbReference type="Proteomes" id="UP000001876"/>
    </source>
</evidence>
<sequence>MARARTILITGCSSGIGLDAARTLHASGEWRVFACCRKEEDVDAMRARHGIESFLIDYSKPETIERGFEDVMRETGGTLDALFNNGAHGSGGAAEDIPTDALRAIFEVNFFGWHDLTRRAVKAMRAQGGRGRIVQCSSILGNVVMPMRMAYSATKFALEAHCDALRLELSHDTDIKVISLNVGPIRTKIRENSRAHFERWIAPLVEVSAFRSFYEKKFVPRLYGPYKKDMGELEPSAVTAKLTLALDARRPAPRYSVTWPTHAFMFLKRILPGWAFDQVTLRAMGLWPAAKKLHP</sequence>
<dbReference type="OMA" id="YWIWRGK"/>
<protein>
    <submittedName>
        <fullName evidence="3">Predicted protein</fullName>
    </submittedName>
</protein>
<dbReference type="STRING" id="564608.C1MH17"/>
<dbReference type="PANTHER" id="PTHR44169:SF6">
    <property type="entry name" value="NADPH-DEPENDENT 1-ACYLDIHYDROXYACETONE PHOSPHATE REDUCTASE"/>
    <property type="match status" value="1"/>
</dbReference>
<accession>C1MH17</accession>
<dbReference type="RefSeq" id="XP_003054875.1">
    <property type="nucleotide sequence ID" value="XM_003054829.1"/>
</dbReference>
<dbReference type="AlphaFoldDB" id="C1MH17"/>
<keyword evidence="2" id="KW-0560">Oxidoreductase</keyword>
<dbReference type="Pfam" id="PF00106">
    <property type="entry name" value="adh_short"/>
    <property type="match status" value="1"/>
</dbReference>
<dbReference type="SUPFAM" id="SSF51735">
    <property type="entry name" value="NAD(P)-binding Rossmann-fold domains"/>
    <property type="match status" value="1"/>
</dbReference>
<dbReference type="GO" id="GO:0016491">
    <property type="term" value="F:oxidoreductase activity"/>
    <property type="evidence" value="ECO:0007669"/>
    <property type="project" value="UniProtKB-KW"/>
</dbReference>
<evidence type="ECO:0000313" key="3">
    <source>
        <dbReference type="EMBL" id="EEH60127.1"/>
    </source>
</evidence>